<evidence type="ECO:0000313" key="1">
    <source>
        <dbReference type="EMBL" id="KAH3801701.1"/>
    </source>
</evidence>
<reference evidence="1" key="1">
    <citation type="journal article" date="2019" name="bioRxiv">
        <title>The Genome of the Zebra Mussel, Dreissena polymorpha: A Resource for Invasive Species Research.</title>
        <authorList>
            <person name="McCartney M.A."/>
            <person name="Auch B."/>
            <person name="Kono T."/>
            <person name="Mallez S."/>
            <person name="Zhang Y."/>
            <person name="Obille A."/>
            <person name="Becker A."/>
            <person name="Abrahante J.E."/>
            <person name="Garbe J."/>
            <person name="Badalamenti J.P."/>
            <person name="Herman A."/>
            <person name="Mangelson H."/>
            <person name="Liachko I."/>
            <person name="Sullivan S."/>
            <person name="Sone E.D."/>
            <person name="Koren S."/>
            <person name="Silverstein K.A.T."/>
            <person name="Beckman K.B."/>
            <person name="Gohl D.M."/>
        </authorList>
    </citation>
    <scope>NUCLEOTIDE SEQUENCE</scope>
    <source>
        <strain evidence="1">Duluth1</strain>
        <tissue evidence="1">Whole animal</tissue>
    </source>
</reference>
<reference evidence="1" key="2">
    <citation type="submission" date="2020-11" db="EMBL/GenBank/DDBJ databases">
        <authorList>
            <person name="McCartney M.A."/>
            <person name="Auch B."/>
            <person name="Kono T."/>
            <person name="Mallez S."/>
            <person name="Becker A."/>
            <person name="Gohl D.M."/>
            <person name="Silverstein K.A.T."/>
            <person name="Koren S."/>
            <person name="Bechman K.B."/>
            <person name="Herman A."/>
            <person name="Abrahante J.E."/>
            <person name="Garbe J."/>
        </authorList>
    </citation>
    <scope>NUCLEOTIDE SEQUENCE</scope>
    <source>
        <strain evidence="1">Duluth1</strain>
        <tissue evidence="1">Whole animal</tissue>
    </source>
</reference>
<sequence>MYFDPKGMSYGYELEMPSGVVHDTWSAVESGKILRMEILCAVFRSHADDNDALHDVLVGDVILLPE</sequence>
<proteinExistence type="predicted"/>
<gene>
    <name evidence="1" type="ORF">DPMN_155361</name>
</gene>
<dbReference type="EMBL" id="JAIWYP010000007">
    <property type="protein sequence ID" value="KAH3801701.1"/>
    <property type="molecule type" value="Genomic_DNA"/>
</dbReference>
<comment type="caution">
    <text evidence="1">The sequence shown here is derived from an EMBL/GenBank/DDBJ whole genome shotgun (WGS) entry which is preliminary data.</text>
</comment>
<accession>A0A9D4FRM5</accession>
<keyword evidence="2" id="KW-1185">Reference proteome</keyword>
<protein>
    <submittedName>
        <fullName evidence="1">Uncharacterized protein</fullName>
    </submittedName>
</protein>
<dbReference type="AlphaFoldDB" id="A0A9D4FRM5"/>
<evidence type="ECO:0000313" key="2">
    <source>
        <dbReference type="Proteomes" id="UP000828390"/>
    </source>
</evidence>
<name>A0A9D4FRM5_DREPO</name>
<dbReference type="Proteomes" id="UP000828390">
    <property type="component" value="Unassembled WGS sequence"/>
</dbReference>
<organism evidence="1 2">
    <name type="scientific">Dreissena polymorpha</name>
    <name type="common">Zebra mussel</name>
    <name type="synonym">Mytilus polymorpha</name>
    <dbReference type="NCBI Taxonomy" id="45954"/>
    <lineage>
        <taxon>Eukaryota</taxon>
        <taxon>Metazoa</taxon>
        <taxon>Spiralia</taxon>
        <taxon>Lophotrochozoa</taxon>
        <taxon>Mollusca</taxon>
        <taxon>Bivalvia</taxon>
        <taxon>Autobranchia</taxon>
        <taxon>Heteroconchia</taxon>
        <taxon>Euheterodonta</taxon>
        <taxon>Imparidentia</taxon>
        <taxon>Neoheterodontei</taxon>
        <taxon>Myida</taxon>
        <taxon>Dreissenoidea</taxon>
        <taxon>Dreissenidae</taxon>
        <taxon>Dreissena</taxon>
    </lineage>
</organism>